<dbReference type="PRINTS" id="PR00133">
    <property type="entry name" value="GLHYDRLASE3"/>
</dbReference>
<dbReference type="GO" id="GO:0009044">
    <property type="term" value="F:xylan 1,4-beta-xylosidase activity"/>
    <property type="evidence" value="ECO:0007669"/>
    <property type="project" value="InterPro"/>
</dbReference>
<dbReference type="STRING" id="681398.PJIAN_3772"/>
<dbReference type="Pfam" id="PF03422">
    <property type="entry name" value="CBM_6"/>
    <property type="match status" value="1"/>
</dbReference>
<keyword evidence="6" id="KW-1185">Reference proteome</keyword>
<reference evidence="6" key="2">
    <citation type="journal article" date="2017" name="Genome Announc.">
        <title>Draft genome sequence of Paludibacter jiangxiensis NM7(T), a propionate-producing fermentative bacterium.</title>
        <authorList>
            <person name="Qiu Y.-L."/>
            <person name="Tourlousse D.M."/>
            <person name="Matsuura N."/>
            <person name="Ohashi A."/>
            <person name="Sekiguchi Y."/>
        </authorList>
    </citation>
    <scope>NUCLEOTIDE SEQUENCE [LARGE SCALE GENOMIC DNA]</scope>
    <source>
        <strain evidence="6">NM7</strain>
    </source>
</reference>
<sequence>MKLFFVSCKDERSNLYRQSFLILLLVLIGFNPQSFLVKAEKPKLPIYLNTAYSFKERATDLVSRMTLEEKQSQLGNTMPPIPRLGVKKYDVWGEALHGVAGRNDNSGMTSTSFPNSVAVGCTWDPELIKRETNVIGNEARGFNHNYIFTLTYWSPVVEPTRDPRWGRTGETFGEDPFLISQISSGFIRGLMGDDPKYLKAVPCGKHFFANNTEFNRHTGSANMDDRDMREFYLYPYKSLIEKDKLPAIMTAYSAVNGVPMSASKFLVDSIARKTYGLDGYVTGDCDAVADILNGHHYAKSKAEAAAMGLKTGVDSDCGGIYQSSALEALKQGLITEADMDKALINLFAIRMRLGEFDPQNIVPFAGIQPNIINDPSHNDLALEVATKTPVLLKNNAVAKTSKKALPLNAATIKRIAVLGPQADKVELGDYSGEIESKYRITPLEGIKKYLADNNYTTEVVSKAGGNTEKRTDFFMMSGFSTITTNKTVKQFDATKFDASAPGLIATERFGSKSIKGIKDGDWTAYNNVDITDVDSIRLNMNVSPEGGTIEIRVGSATGNILASKKIEGTPQANGGFMGFGGRPKNIPVKINTLGITGSQTLVLVYHEAEVPATDKETLDMAASADVALVFVGTDQTTGREESDRFSINLPGNQNELIKAISSVNPNTIVVIQGMGMVEAEQFKNNPNIAGLIFTGYNGQNQGAAMAKVLFGEVNPGGKTSVTWYKSLNDLPDFNDYTLRGATGKNGRTYMYFDKDVTYEFGYGLSYTTFAYSNFGISKKTITPNDKITITADVKNTGDVDGDEVVQVYVKTPESAASLQRPIKRLKGFKRVTIPRGQTQTISIDIDCADLWFWDAANKRITFDQGKYVFEIGASSRDIKGEVSANMSGTYKPVLTTVVAEGDKTVLRPGNTLQTSVTASMSDDSFCNLAKAQVTYKSNNPAVASVDNTGKVTAQSAGVASIFASVTVDGTTVSNSYPVKVMPDLTPKSIKINGKEIQGFSKDEKAYSYLLKKNAKLPVVKATALDNSISVDVEQAKEIPGTAIVKFIDNNTFETNTYYFNFDAASEGDDFNAASAGKQWQWLRENAANYSFTKVLGSLTITTEKGDISEGSNDAKNVLLQSANNDWVAETKLVGSRVPSQPENAGLVAYQDDNNFVKLMLRAVTKTSRQGRGPGVQAGTVDLVVEENGIAKSAASFNLRKEITGSNSLILKLEKNGGAYTAYYSLDGTKFEKLGTAKSFLKNIKVGLIACDGVIIQSMKNTFWFDPDTTKPATPFDVSFDYFHITNSGRK</sequence>
<dbReference type="SUPFAM" id="SSF49899">
    <property type="entry name" value="Concanavalin A-like lectins/glucanases"/>
    <property type="match status" value="1"/>
</dbReference>
<dbReference type="Proteomes" id="UP000076586">
    <property type="component" value="Unassembled WGS sequence"/>
</dbReference>
<dbReference type="PANTHER" id="PTHR42721">
    <property type="entry name" value="SUGAR HYDROLASE-RELATED"/>
    <property type="match status" value="1"/>
</dbReference>
<dbReference type="InterPro" id="IPR044993">
    <property type="entry name" value="BXL"/>
</dbReference>
<reference evidence="6" key="1">
    <citation type="submission" date="2016-04" db="EMBL/GenBank/DDBJ databases">
        <title>Draft genome sequence of Paludibacter jiangxiensis strain NM7.</title>
        <authorList>
            <person name="Qiu Y."/>
            <person name="Matsuura N."/>
            <person name="Ohashi A."/>
            <person name="Tourlousse M.D."/>
            <person name="Sekiguchi Y."/>
        </authorList>
    </citation>
    <scope>NUCLEOTIDE SEQUENCE [LARGE SCALE GENOMIC DNA]</scope>
    <source>
        <strain evidence="6">NM7</strain>
    </source>
</reference>
<comment type="caution">
    <text evidence="5">The sequence shown here is derived from an EMBL/GenBank/DDBJ whole genome shotgun (WGS) entry which is preliminary data.</text>
</comment>
<dbReference type="Gene3D" id="2.60.40.1080">
    <property type="match status" value="1"/>
</dbReference>
<gene>
    <name evidence="5" type="ORF">PJIAN_3772</name>
</gene>
<dbReference type="InterPro" id="IPR026891">
    <property type="entry name" value="Fn3-like"/>
</dbReference>
<dbReference type="SMART" id="SM01217">
    <property type="entry name" value="Fn3_like"/>
    <property type="match status" value="1"/>
</dbReference>
<dbReference type="GO" id="GO:0008422">
    <property type="term" value="F:beta-glucosidase activity"/>
    <property type="evidence" value="ECO:0007669"/>
    <property type="project" value="UniProtKB-ARBA"/>
</dbReference>
<name>A0A171AAB7_9BACT</name>
<dbReference type="Pfam" id="PF17851">
    <property type="entry name" value="GH43_C2"/>
    <property type="match status" value="1"/>
</dbReference>
<dbReference type="Pfam" id="PF14310">
    <property type="entry name" value="Fn3-like"/>
    <property type="match status" value="1"/>
</dbReference>
<dbReference type="Gene3D" id="3.40.50.1700">
    <property type="entry name" value="Glycoside hydrolase family 3 C-terminal domain"/>
    <property type="match status" value="2"/>
</dbReference>
<dbReference type="InterPro" id="IPR017853">
    <property type="entry name" value="GH"/>
</dbReference>
<dbReference type="SUPFAM" id="SSF49785">
    <property type="entry name" value="Galactose-binding domain-like"/>
    <property type="match status" value="1"/>
</dbReference>
<dbReference type="Pfam" id="PF01915">
    <property type="entry name" value="Glyco_hydro_3_C"/>
    <property type="match status" value="1"/>
</dbReference>
<protein>
    <submittedName>
        <fullName evidence="5">Beta-glucosidase</fullName>
    </submittedName>
</protein>
<dbReference type="Gene3D" id="2.60.120.200">
    <property type="match status" value="1"/>
</dbReference>
<dbReference type="InterPro" id="IPR005084">
    <property type="entry name" value="CBM6"/>
</dbReference>
<dbReference type="Gene3D" id="3.20.20.300">
    <property type="entry name" value="Glycoside hydrolase, family 3, N-terminal domain"/>
    <property type="match status" value="1"/>
</dbReference>
<dbReference type="OrthoDB" id="9805821at2"/>
<dbReference type="InterPro" id="IPR002772">
    <property type="entry name" value="Glyco_hydro_3_C"/>
</dbReference>
<dbReference type="RefSeq" id="WP_084252363.1">
    <property type="nucleotide sequence ID" value="NZ_BDCR01000003.1"/>
</dbReference>
<dbReference type="Gene3D" id="2.60.40.10">
    <property type="entry name" value="Immunoglobulins"/>
    <property type="match status" value="1"/>
</dbReference>
<dbReference type="InterPro" id="IPR003343">
    <property type="entry name" value="Big_2"/>
</dbReference>
<dbReference type="PANTHER" id="PTHR42721:SF3">
    <property type="entry name" value="BETA-D-XYLOSIDASE 5-RELATED"/>
    <property type="match status" value="1"/>
</dbReference>
<dbReference type="Pfam" id="PF02368">
    <property type="entry name" value="Big_2"/>
    <property type="match status" value="1"/>
</dbReference>
<dbReference type="InterPro" id="IPR001764">
    <property type="entry name" value="Glyco_hydro_3_N"/>
</dbReference>
<dbReference type="InterPro" id="IPR013783">
    <property type="entry name" value="Ig-like_fold"/>
</dbReference>
<accession>A0A171AAB7</accession>
<evidence type="ECO:0000259" key="4">
    <source>
        <dbReference type="SMART" id="SM01217"/>
    </source>
</evidence>
<feature type="domain" description="Fibronectin type III-like" evidence="4">
    <location>
        <begin position="803"/>
        <end position="875"/>
    </location>
</feature>
<dbReference type="SUPFAM" id="SSF49373">
    <property type="entry name" value="Invasin/intimin cell-adhesion fragments"/>
    <property type="match status" value="1"/>
</dbReference>
<dbReference type="SUPFAM" id="SSF52279">
    <property type="entry name" value="Beta-D-glucan exohydrolase, C-terminal domain"/>
    <property type="match status" value="1"/>
</dbReference>
<dbReference type="InterPro" id="IPR041542">
    <property type="entry name" value="GH43_C2"/>
</dbReference>
<proteinExistence type="inferred from homology"/>
<dbReference type="InterPro" id="IPR008964">
    <property type="entry name" value="Invasin/intimin_cell_adhesion"/>
</dbReference>
<evidence type="ECO:0000313" key="6">
    <source>
        <dbReference type="Proteomes" id="UP000076586"/>
    </source>
</evidence>
<dbReference type="GO" id="GO:0046556">
    <property type="term" value="F:alpha-L-arabinofuranosidase activity"/>
    <property type="evidence" value="ECO:0007669"/>
    <property type="project" value="TreeGrafter"/>
</dbReference>
<dbReference type="GO" id="GO:0030246">
    <property type="term" value="F:carbohydrate binding"/>
    <property type="evidence" value="ECO:0007669"/>
    <property type="project" value="InterPro"/>
</dbReference>
<dbReference type="FunFam" id="2.60.40.10:FF:000495">
    <property type="entry name" value="Periplasmic beta-glucosidase"/>
    <property type="match status" value="1"/>
</dbReference>
<dbReference type="InterPro" id="IPR036881">
    <property type="entry name" value="Glyco_hydro_3_C_sf"/>
</dbReference>
<comment type="similarity">
    <text evidence="1">Belongs to the glycosyl hydrolase 3 family.</text>
</comment>
<dbReference type="InterPro" id="IPR008979">
    <property type="entry name" value="Galactose-bd-like_sf"/>
</dbReference>
<dbReference type="Pfam" id="PF00933">
    <property type="entry name" value="Glyco_hydro_3"/>
    <property type="match status" value="1"/>
</dbReference>
<evidence type="ECO:0000313" key="5">
    <source>
        <dbReference type="EMBL" id="GAT63443.1"/>
    </source>
</evidence>
<dbReference type="InterPro" id="IPR013320">
    <property type="entry name" value="ConA-like_dom_sf"/>
</dbReference>
<evidence type="ECO:0000256" key="2">
    <source>
        <dbReference type="ARBA" id="ARBA00022729"/>
    </source>
</evidence>
<dbReference type="GO" id="GO:0045493">
    <property type="term" value="P:xylan catabolic process"/>
    <property type="evidence" value="ECO:0007669"/>
    <property type="project" value="InterPro"/>
</dbReference>
<keyword evidence="3" id="KW-0378">Hydrolase</keyword>
<organism evidence="5 6">
    <name type="scientific">Paludibacter jiangxiensis</name>
    <dbReference type="NCBI Taxonomy" id="681398"/>
    <lineage>
        <taxon>Bacteria</taxon>
        <taxon>Pseudomonadati</taxon>
        <taxon>Bacteroidota</taxon>
        <taxon>Bacteroidia</taxon>
        <taxon>Bacteroidales</taxon>
        <taxon>Paludibacteraceae</taxon>
        <taxon>Paludibacter</taxon>
    </lineage>
</organism>
<evidence type="ECO:0000256" key="3">
    <source>
        <dbReference type="ARBA" id="ARBA00022801"/>
    </source>
</evidence>
<dbReference type="GO" id="GO:0031222">
    <property type="term" value="P:arabinan catabolic process"/>
    <property type="evidence" value="ECO:0007669"/>
    <property type="project" value="TreeGrafter"/>
</dbReference>
<dbReference type="CDD" id="cd04084">
    <property type="entry name" value="CBM6_xylanase-like"/>
    <property type="match status" value="1"/>
</dbReference>
<dbReference type="SUPFAM" id="SSF51445">
    <property type="entry name" value="(Trans)glycosidases"/>
    <property type="match status" value="1"/>
</dbReference>
<evidence type="ECO:0000256" key="1">
    <source>
        <dbReference type="ARBA" id="ARBA00005336"/>
    </source>
</evidence>
<keyword evidence="2" id="KW-0732">Signal</keyword>
<dbReference type="EMBL" id="BDCR01000003">
    <property type="protein sequence ID" value="GAT63443.1"/>
    <property type="molecule type" value="Genomic_DNA"/>
</dbReference>
<dbReference type="InterPro" id="IPR036962">
    <property type="entry name" value="Glyco_hydro_3_N_sf"/>
</dbReference>